<dbReference type="SUPFAM" id="SSF49503">
    <property type="entry name" value="Cupredoxins"/>
    <property type="match status" value="1"/>
</dbReference>
<feature type="region of interest" description="Disordered" evidence="1">
    <location>
        <begin position="139"/>
        <end position="186"/>
    </location>
</feature>
<name>A0ABR2ZQS8_9AGAR</name>
<dbReference type="InterPro" id="IPR052953">
    <property type="entry name" value="Ser-rich/MCO-related"/>
</dbReference>
<gene>
    <name evidence="3" type="ORF">AAF712_009315</name>
</gene>
<protein>
    <recommendedName>
        <fullName evidence="5">Cupredoxin</fullName>
    </recommendedName>
</protein>
<dbReference type="PANTHER" id="PTHR34883">
    <property type="entry name" value="SERINE-RICH PROTEIN, PUTATIVE-RELATED-RELATED"/>
    <property type="match status" value="1"/>
</dbReference>
<comment type="caution">
    <text evidence="3">The sequence shown here is derived from an EMBL/GenBank/DDBJ whole genome shotgun (WGS) entry which is preliminary data.</text>
</comment>
<proteinExistence type="predicted"/>
<dbReference type="EMBL" id="JBBXMP010000074">
    <property type="protein sequence ID" value="KAL0063758.1"/>
    <property type="molecule type" value="Genomic_DNA"/>
</dbReference>
<dbReference type="Proteomes" id="UP001437256">
    <property type="component" value="Unassembled WGS sequence"/>
</dbReference>
<accession>A0ABR2ZQS8</accession>
<evidence type="ECO:0008006" key="5">
    <source>
        <dbReference type="Google" id="ProtNLM"/>
    </source>
</evidence>
<feature type="chain" id="PRO_5047247245" description="Cupredoxin" evidence="2">
    <location>
        <begin position="19"/>
        <end position="231"/>
    </location>
</feature>
<feature type="signal peptide" evidence="2">
    <location>
        <begin position="1"/>
        <end position="18"/>
    </location>
</feature>
<organism evidence="3 4">
    <name type="scientific">Marasmius tenuissimus</name>
    <dbReference type="NCBI Taxonomy" id="585030"/>
    <lineage>
        <taxon>Eukaryota</taxon>
        <taxon>Fungi</taxon>
        <taxon>Dikarya</taxon>
        <taxon>Basidiomycota</taxon>
        <taxon>Agaricomycotina</taxon>
        <taxon>Agaricomycetes</taxon>
        <taxon>Agaricomycetidae</taxon>
        <taxon>Agaricales</taxon>
        <taxon>Marasmiineae</taxon>
        <taxon>Marasmiaceae</taxon>
        <taxon>Marasmius</taxon>
    </lineage>
</organism>
<feature type="compositionally biased region" description="Low complexity" evidence="1">
    <location>
        <begin position="143"/>
        <end position="186"/>
    </location>
</feature>
<dbReference type="CDD" id="cd00920">
    <property type="entry name" value="Cupredoxin"/>
    <property type="match status" value="1"/>
</dbReference>
<dbReference type="InterPro" id="IPR008972">
    <property type="entry name" value="Cupredoxin"/>
</dbReference>
<dbReference type="PANTHER" id="PTHR34883:SF15">
    <property type="entry name" value="EXTRACELLULAR SERINE-RICH PROTEIN"/>
    <property type="match status" value="1"/>
</dbReference>
<reference evidence="3 4" key="1">
    <citation type="submission" date="2024-05" db="EMBL/GenBank/DDBJ databases">
        <title>A draft genome resource for the thread blight pathogen Marasmius tenuissimus strain MS-2.</title>
        <authorList>
            <person name="Yulfo-Soto G.E."/>
            <person name="Baruah I.K."/>
            <person name="Amoako-Attah I."/>
            <person name="Bukari Y."/>
            <person name="Meinhardt L.W."/>
            <person name="Bailey B.A."/>
            <person name="Cohen S.P."/>
        </authorList>
    </citation>
    <scope>NUCLEOTIDE SEQUENCE [LARGE SCALE GENOMIC DNA]</scope>
    <source>
        <strain evidence="3 4">MS-2</strain>
    </source>
</reference>
<evidence type="ECO:0000313" key="3">
    <source>
        <dbReference type="EMBL" id="KAL0063758.1"/>
    </source>
</evidence>
<keyword evidence="4" id="KW-1185">Reference proteome</keyword>
<evidence type="ECO:0000313" key="4">
    <source>
        <dbReference type="Proteomes" id="UP001437256"/>
    </source>
</evidence>
<sequence length="231" mass="22535">MRFSTVAATLLPVAGALAATQTIAVGEGGLTFNPPSITAAMGDIIEFQFKSKNHSVSQSTFAEPCKFKENGVDSGFQATQEGAAQIASWSFELNTTEPLWFFCAQLTPADHCAMGMVFAVNPTAEKSFETFKAAAMGSASGNGTAPAGGETAPTGSASAAGGAATDAGGSGASGSPTDAAGQTSASASAGASASSAADGTAAANQSSAGFAVSRNTVGLLSMAGLVLGLTL</sequence>
<evidence type="ECO:0000256" key="1">
    <source>
        <dbReference type="SAM" id="MobiDB-lite"/>
    </source>
</evidence>
<keyword evidence="2" id="KW-0732">Signal</keyword>
<evidence type="ECO:0000256" key="2">
    <source>
        <dbReference type="SAM" id="SignalP"/>
    </source>
</evidence>
<dbReference type="Gene3D" id="2.60.40.420">
    <property type="entry name" value="Cupredoxins - blue copper proteins"/>
    <property type="match status" value="1"/>
</dbReference>